<gene>
    <name evidence="2" type="ORF">GCM10009804_58450</name>
</gene>
<dbReference type="InterPro" id="IPR015797">
    <property type="entry name" value="NUDIX_hydrolase-like_dom_sf"/>
</dbReference>
<dbReference type="PROSITE" id="PS51462">
    <property type="entry name" value="NUDIX"/>
    <property type="match status" value="1"/>
</dbReference>
<evidence type="ECO:0000259" key="1">
    <source>
        <dbReference type="PROSITE" id="PS51462"/>
    </source>
</evidence>
<evidence type="ECO:0000313" key="2">
    <source>
        <dbReference type="EMBL" id="GAA1594175.1"/>
    </source>
</evidence>
<proteinExistence type="predicted"/>
<feature type="domain" description="Nudix hydrolase" evidence="1">
    <location>
        <begin position="1"/>
        <end position="115"/>
    </location>
</feature>
<accession>A0ABP4PZ63</accession>
<protein>
    <recommendedName>
        <fullName evidence="1">Nudix hydrolase domain-containing protein</fullName>
    </recommendedName>
</protein>
<sequence length="122" mass="12734">MVRDGRLLVVSKQAAPSIFNLPGGKPEPGESLLGALRRELQEELSVGPSDVTPFTVVEALAAIEAVPMRMTVYLAELDGVASPGAELAAMGWTSGRNDGIQLAPAVRDHVIPALVDAGLLVH</sequence>
<name>A0ABP4PZ63_9ACTN</name>
<dbReference type="InterPro" id="IPR000086">
    <property type="entry name" value="NUDIX_hydrolase_dom"/>
</dbReference>
<dbReference type="CDD" id="cd04690">
    <property type="entry name" value="NUDIX_Hydrolase"/>
    <property type="match status" value="1"/>
</dbReference>
<dbReference type="Pfam" id="PF00293">
    <property type="entry name" value="NUDIX"/>
    <property type="match status" value="1"/>
</dbReference>
<organism evidence="2 3">
    <name type="scientific">Kribbella hippodromi</name>
    <dbReference type="NCBI Taxonomy" id="434347"/>
    <lineage>
        <taxon>Bacteria</taxon>
        <taxon>Bacillati</taxon>
        <taxon>Actinomycetota</taxon>
        <taxon>Actinomycetes</taxon>
        <taxon>Propionibacteriales</taxon>
        <taxon>Kribbellaceae</taxon>
        <taxon>Kribbella</taxon>
    </lineage>
</organism>
<reference evidence="3" key="1">
    <citation type="journal article" date="2019" name="Int. J. Syst. Evol. Microbiol.">
        <title>The Global Catalogue of Microorganisms (GCM) 10K type strain sequencing project: providing services to taxonomists for standard genome sequencing and annotation.</title>
        <authorList>
            <consortium name="The Broad Institute Genomics Platform"/>
            <consortium name="The Broad Institute Genome Sequencing Center for Infectious Disease"/>
            <person name="Wu L."/>
            <person name="Ma J."/>
        </authorList>
    </citation>
    <scope>NUCLEOTIDE SEQUENCE [LARGE SCALE GENOMIC DNA]</scope>
    <source>
        <strain evidence="3">JCM 15572</strain>
    </source>
</reference>
<keyword evidence="3" id="KW-1185">Reference proteome</keyword>
<dbReference type="SUPFAM" id="SSF55811">
    <property type="entry name" value="Nudix"/>
    <property type="match status" value="1"/>
</dbReference>
<evidence type="ECO:0000313" key="3">
    <source>
        <dbReference type="Proteomes" id="UP001501705"/>
    </source>
</evidence>
<comment type="caution">
    <text evidence="2">The sequence shown here is derived from an EMBL/GenBank/DDBJ whole genome shotgun (WGS) entry which is preliminary data.</text>
</comment>
<dbReference type="Proteomes" id="UP001501705">
    <property type="component" value="Unassembled WGS sequence"/>
</dbReference>
<dbReference type="EMBL" id="BAAAPH010000022">
    <property type="protein sequence ID" value="GAA1594175.1"/>
    <property type="molecule type" value="Genomic_DNA"/>
</dbReference>
<dbReference type="Gene3D" id="3.90.79.10">
    <property type="entry name" value="Nucleoside Triphosphate Pyrophosphohydrolase"/>
    <property type="match status" value="1"/>
</dbReference>